<sequence length="148" mass="17082">SARPIKLLKRHELALKRATSRVIPAQLNMENTMKGLVLPEDILRPYPKGQARKDSNRGRPKGRCTTATDTPEKMLIEEKKKMPIKRRLFKVKSSSFEDEENCSVHSENSQIDWVEKSSDKEEPREGNVDVALEIGWQLNTMKTFFRSK</sequence>
<comment type="caution">
    <text evidence="2">The sequence shown here is derived from an EMBL/GenBank/DDBJ whole genome shotgun (WGS) entry which is preliminary data.</text>
</comment>
<evidence type="ECO:0000313" key="2">
    <source>
        <dbReference type="EMBL" id="KAF2886240.1"/>
    </source>
</evidence>
<dbReference type="EMBL" id="VTPC01088273">
    <property type="protein sequence ID" value="KAF2886240.1"/>
    <property type="molecule type" value="Genomic_DNA"/>
</dbReference>
<evidence type="ECO:0000256" key="1">
    <source>
        <dbReference type="SAM" id="MobiDB-lite"/>
    </source>
</evidence>
<name>A0A8K0CLY5_IGNLU</name>
<evidence type="ECO:0000313" key="3">
    <source>
        <dbReference type="Proteomes" id="UP000801492"/>
    </source>
</evidence>
<keyword evidence="3" id="KW-1185">Reference proteome</keyword>
<proteinExistence type="predicted"/>
<feature type="region of interest" description="Disordered" evidence="1">
    <location>
        <begin position="41"/>
        <end position="67"/>
    </location>
</feature>
<feature type="compositionally biased region" description="Basic and acidic residues" evidence="1">
    <location>
        <begin position="113"/>
        <end position="126"/>
    </location>
</feature>
<dbReference type="AlphaFoldDB" id="A0A8K0CLY5"/>
<dbReference type="Proteomes" id="UP000801492">
    <property type="component" value="Unassembled WGS sequence"/>
</dbReference>
<dbReference type="OrthoDB" id="6782041at2759"/>
<reference evidence="2" key="1">
    <citation type="submission" date="2019-08" db="EMBL/GenBank/DDBJ databases">
        <title>The genome of the North American firefly Photinus pyralis.</title>
        <authorList>
            <consortium name="Photinus pyralis genome working group"/>
            <person name="Fallon T.R."/>
            <person name="Sander Lower S.E."/>
            <person name="Weng J.-K."/>
        </authorList>
    </citation>
    <scope>NUCLEOTIDE SEQUENCE</scope>
    <source>
        <strain evidence="2">TRF0915ILg1</strain>
        <tissue evidence="2">Whole body</tissue>
    </source>
</reference>
<accession>A0A8K0CLY5</accession>
<feature type="region of interest" description="Disordered" evidence="1">
    <location>
        <begin position="100"/>
        <end position="126"/>
    </location>
</feature>
<gene>
    <name evidence="2" type="ORF">ILUMI_19933</name>
</gene>
<organism evidence="2 3">
    <name type="scientific">Ignelater luminosus</name>
    <name type="common">Cucubano</name>
    <name type="synonym">Pyrophorus luminosus</name>
    <dbReference type="NCBI Taxonomy" id="2038154"/>
    <lineage>
        <taxon>Eukaryota</taxon>
        <taxon>Metazoa</taxon>
        <taxon>Ecdysozoa</taxon>
        <taxon>Arthropoda</taxon>
        <taxon>Hexapoda</taxon>
        <taxon>Insecta</taxon>
        <taxon>Pterygota</taxon>
        <taxon>Neoptera</taxon>
        <taxon>Endopterygota</taxon>
        <taxon>Coleoptera</taxon>
        <taxon>Polyphaga</taxon>
        <taxon>Elateriformia</taxon>
        <taxon>Elateroidea</taxon>
        <taxon>Elateridae</taxon>
        <taxon>Agrypninae</taxon>
        <taxon>Pyrophorini</taxon>
        <taxon>Ignelater</taxon>
    </lineage>
</organism>
<feature type="non-terminal residue" evidence="2">
    <location>
        <position position="1"/>
    </location>
</feature>
<protein>
    <submittedName>
        <fullName evidence="2">Uncharacterized protein</fullName>
    </submittedName>
</protein>